<comment type="caution">
    <text evidence="14">The sequence shown here is derived from an EMBL/GenBank/DDBJ whole genome shotgun (WGS) entry which is preliminary data.</text>
</comment>
<evidence type="ECO:0000256" key="9">
    <source>
        <dbReference type="ARBA" id="ARBA00023014"/>
    </source>
</evidence>
<dbReference type="InterPro" id="IPR001709">
    <property type="entry name" value="Flavoprot_Pyr_Nucl_cyt_Rdtase"/>
</dbReference>
<evidence type="ECO:0000313" key="15">
    <source>
        <dbReference type="Proteomes" id="UP000757435"/>
    </source>
</evidence>
<evidence type="ECO:0000259" key="13">
    <source>
        <dbReference type="PROSITE" id="PS51384"/>
    </source>
</evidence>
<dbReference type="PRINTS" id="PR00371">
    <property type="entry name" value="FPNCR"/>
</dbReference>
<dbReference type="PANTHER" id="PTHR47354:SF6">
    <property type="entry name" value="NADH OXIDOREDUCTASE HCR"/>
    <property type="match status" value="1"/>
</dbReference>
<dbReference type="EMBL" id="JAHHHD010000003">
    <property type="protein sequence ID" value="MBW4657856.1"/>
    <property type="molecule type" value="Genomic_DNA"/>
</dbReference>
<sequence>MLKLKVFNSQTGEFQETALSPDSTPQGECLVGRASNCDLALESPDVSRVHGRIKARQGEYYYTDLGSANGSHINNEQVQAHQSHALKVNDLLRIADFVLLVEAIEPTESSAESSTWKKLGGDRYWTKGDLTVRCVRITNETADVKTFTFVAEPLVLFDYKPGQFVTLELEINGDQVLRSYSISSTPSRPHTLEITVKRVAAAAGILQPGLVSNWLHDNLKVGSQIKLSGPLGKFTCQPDSAQNPSQNLSQNLPQKLLFISAGSGITPVMSMSRWIADTAQQSDVVFFHCARTPRDVVFRQELEMMAARLPNFHLALSTTRPEPGQLWFGFTGRIAAPLLQMVASDYQERTVYVCGPNAFMQEVKVLLEGLGFPMQNYHEESFGAPKKVKVQKPESAGNSSVASSEANSVASVATPDRPTAPPISAPSPSAGTSQPVVVFSQSGKQVAGTESILELAEQEGIKIRSNCRQGVCGACKKRKLEGEVRYESAPDALDQSEQDAGFILCCVAAPVGRVVIEA</sequence>
<dbReference type="GO" id="GO:0016491">
    <property type="term" value="F:oxidoreductase activity"/>
    <property type="evidence" value="ECO:0007669"/>
    <property type="project" value="UniProtKB-KW"/>
</dbReference>
<evidence type="ECO:0000256" key="7">
    <source>
        <dbReference type="ARBA" id="ARBA00023002"/>
    </source>
</evidence>
<gene>
    <name evidence="14" type="ORF">KME15_04225</name>
</gene>
<dbReference type="Proteomes" id="UP000757435">
    <property type="component" value="Unassembled WGS sequence"/>
</dbReference>
<evidence type="ECO:0000259" key="12">
    <source>
        <dbReference type="PROSITE" id="PS51085"/>
    </source>
</evidence>
<dbReference type="Gene3D" id="2.40.30.10">
    <property type="entry name" value="Translation factors"/>
    <property type="match status" value="1"/>
</dbReference>
<dbReference type="CDD" id="cd06215">
    <property type="entry name" value="FNR_iron_sulfur_binding_1"/>
    <property type="match status" value="1"/>
</dbReference>
<dbReference type="InterPro" id="IPR050415">
    <property type="entry name" value="MRET"/>
</dbReference>
<dbReference type="Pfam" id="PF00175">
    <property type="entry name" value="NAD_binding_1"/>
    <property type="match status" value="1"/>
</dbReference>
<organism evidence="14 15">
    <name type="scientific">Drouetiella hepatica Uher 2000/2452</name>
    <dbReference type="NCBI Taxonomy" id="904376"/>
    <lineage>
        <taxon>Bacteria</taxon>
        <taxon>Bacillati</taxon>
        <taxon>Cyanobacteriota</taxon>
        <taxon>Cyanophyceae</taxon>
        <taxon>Oculatellales</taxon>
        <taxon>Oculatellaceae</taxon>
        <taxon>Drouetiella</taxon>
    </lineage>
</organism>
<dbReference type="Pfam" id="PF00498">
    <property type="entry name" value="FHA"/>
    <property type="match status" value="1"/>
</dbReference>
<dbReference type="SUPFAM" id="SSF54292">
    <property type="entry name" value="2Fe-2S ferredoxin-like"/>
    <property type="match status" value="1"/>
</dbReference>
<dbReference type="PROSITE" id="PS51384">
    <property type="entry name" value="FAD_FR"/>
    <property type="match status" value="1"/>
</dbReference>
<keyword evidence="8" id="KW-0408">Iron</keyword>
<dbReference type="PROSITE" id="PS00197">
    <property type="entry name" value="2FE2S_FER_1"/>
    <property type="match status" value="1"/>
</dbReference>
<dbReference type="GO" id="GO:0051537">
    <property type="term" value="F:2 iron, 2 sulfur cluster binding"/>
    <property type="evidence" value="ECO:0007669"/>
    <property type="project" value="UniProtKB-KW"/>
</dbReference>
<dbReference type="SUPFAM" id="SSF52343">
    <property type="entry name" value="Ferredoxin reductase-like, C-terminal NADP-linked domain"/>
    <property type="match status" value="1"/>
</dbReference>
<protein>
    <recommendedName>
        <fullName evidence="2">Ferredoxin--NADP reductase</fullName>
    </recommendedName>
</protein>
<keyword evidence="7" id="KW-0560">Oxidoreductase</keyword>
<dbReference type="PROSITE" id="PS50006">
    <property type="entry name" value="FHA_DOMAIN"/>
    <property type="match status" value="1"/>
</dbReference>
<keyword evidence="3" id="KW-0285">Flavoprotein</keyword>
<name>A0A951Q9N7_9CYAN</name>
<feature type="region of interest" description="Disordered" evidence="10">
    <location>
        <begin position="388"/>
        <end position="434"/>
    </location>
</feature>
<feature type="domain" description="2Fe-2S ferredoxin-type" evidence="12">
    <location>
        <begin position="434"/>
        <end position="518"/>
    </location>
</feature>
<keyword evidence="6" id="KW-0274">FAD</keyword>
<feature type="domain" description="FHA" evidence="11">
    <location>
        <begin position="29"/>
        <end position="78"/>
    </location>
</feature>
<evidence type="ECO:0000313" key="14">
    <source>
        <dbReference type="EMBL" id="MBW4657856.1"/>
    </source>
</evidence>
<dbReference type="InterPro" id="IPR039261">
    <property type="entry name" value="FNR_nucleotide-bd"/>
</dbReference>
<dbReference type="Pfam" id="PF00970">
    <property type="entry name" value="FAD_binding_6"/>
    <property type="match status" value="1"/>
</dbReference>
<dbReference type="Pfam" id="PF00111">
    <property type="entry name" value="Fer2"/>
    <property type="match status" value="1"/>
</dbReference>
<dbReference type="InterPro" id="IPR017938">
    <property type="entry name" value="Riboflavin_synthase-like_b-brl"/>
</dbReference>
<proteinExistence type="predicted"/>
<dbReference type="Gene3D" id="3.10.20.30">
    <property type="match status" value="1"/>
</dbReference>
<dbReference type="InterPro" id="IPR012675">
    <property type="entry name" value="Beta-grasp_dom_sf"/>
</dbReference>
<dbReference type="Gene3D" id="3.40.50.80">
    <property type="entry name" value="Nucleotide-binding domain of ferredoxin-NADP reductase (FNR) module"/>
    <property type="match status" value="1"/>
</dbReference>
<keyword evidence="4" id="KW-0001">2Fe-2S</keyword>
<dbReference type="CDD" id="cd00060">
    <property type="entry name" value="FHA"/>
    <property type="match status" value="1"/>
</dbReference>
<evidence type="ECO:0000256" key="3">
    <source>
        <dbReference type="ARBA" id="ARBA00022630"/>
    </source>
</evidence>
<dbReference type="Gene3D" id="2.60.200.20">
    <property type="match status" value="1"/>
</dbReference>
<dbReference type="InterPro" id="IPR017927">
    <property type="entry name" value="FAD-bd_FR_type"/>
</dbReference>
<evidence type="ECO:0000256" key="1">
    <source>
        <dbReference type="ARBA" id="ARBA00001974"/>
    </source>
</evidence>
<dbReference type="InterPro" id="IPR001041">
    <property type="entry name" value="2Fe-2S_ferredoxin-type"/>
</dbReference>
<dbReference type="PROSITE" id="PS51085">
    <property type="entry name" value="2FE2S_FER_2"/>
    <property type="match status" value="1"/>
</dbReference>
<evidence type="ECO:0000256" key="4">
    <source>
        <dbReference type="ARBA" id="ARBA00022714"/>
    </source>
</evidence>
<dbReference type="InterPro" id="IPR001433">
    <property type="entry name" value="OxRdtase_FAD/NAD-bd"/>
</dbReference>
<keyword evidence="5" id="KW-0479">Metal-binding</keyword>
<dbReference type="InterPro" id="IPR000253">
    <property type="entry name" value="FHA_dom"/>
</dbReference>
<evidence type="ECO:0000256" key="6">
    <source>
        <dbReference type="ARBA" id="ARBA00022827"/>
    </source>
</evidence>
<dbReference type="GO" id="GO:0046872">
    <property type="term" value="F:metal ion binding"/>
    <property type="evidence" value="ECO:0007669"/>
    <property type="project" value="UniProtKB-KW"/>
</dbReference>
<dbReference type="InterPro" id="IPR008333">
    <property type="entry name" value="Cbr1-like_FAD-bd_dom"/>
</dbReference>
<dbReference type="InterPro" id="IPR006058">
    <property type="entry name" value="2Fe2S_fd_BS"/>
</dbReference>
<dbReference type="InterPro" id="IPR036010">
    <property type="entry name" value="2Fe-2S_ferredoxin-like_sf"/>
</dbReference>
<reference evidence="14" key="1">
    <citation type="submission" date="2021-05" db="EMBL/GenBank/DDBJ databases">
        <authorList>
            <person name="Pietrasiak N."/>
            <person name="Ward R."/>
            <person name="Stajich J.E."/>
            <person name="Kurbessoian T."/>
        </authorList>
    </citation>
    <scope>NUCLEOTIDE SEQUENCE</scope>
    <source>
        <strain evidence="14">UHER 2000/2452</strain>
    </source>
</reference>
<accession>A0A951Q9N7</accession>
<dbReference type="AlphaFoldDB" id="A0A951Q9N7"/>
<evidence type="ECO:0000259" key="11">
    <source>
        <dbReference type="PROSITE" id="PS50006"/>
    </source>
</evidence>
<dbReference type="CDD" id="cd00207">
    <property type="entry name" value="fer2"/>
    <property type="match status" value="1"/>
</dbReference>
<feature type="domain" description="FAD-binding FR-type" evidence="13">
    <location>
        <begin position="127"/>
        <end position="237"/>
    </location>
</feature>
<dbReference type="PANTHER" id="PTHR47354">
    <property type="entry name" value="NADH OXIDOREDUCTASE HCR"/>
    <property type="match status" value="1"/>
</dbReference>
<evidence type="ECO:0000256" key="10">
    <source>
        <dbReference type="SAM" id="MobiDB-lite"/>
    </source>
</evidence>
<keyword evidence="9" id="KW-0411">Iron-sulfur</keyword>
<feature type="compositionally biased region" description="Low complexity" evidence="10">
    <location>
        <begin position="394"/>
        <end position="413"/>
    </location>
</feature>
<dbReference type="SUPFAM" id="SSF63380">
    <property type="entry name" value="Riboflavin synthase domain-like"/>
    <property type="match status" value="1"/>
</dbReference>
<dbReference type="PRINTS" id="PR00406">
    <property type="entry name" value="CYTB5RDTASE"/>
</dbReference>
<dbReference type="SUPFAM" id="SSF49879">
    <property type="entry name" value="SMAD/FHA domain"/>
    <property type="match status" value="1"/>
</dbReference>
<evidence type="ECO:0000256" key="8">
    <source>
        <dbReference type="ARBA" id="ARBA00023004"/>
    </source>
</evidence>
<reference evidence="14" key="2">
    <citation type="journal article" date="2022" name="Microbiol. Resour. Announc.">
        <title>Metagenome Sequencing to Explore Phylogenomics of Terrestrial Cyanobacteria.</title>
        <authorList>
            <person name="Ward R.D."/>
            <person name="Stajich J.E."/>
            <person name="Johansen J.R."/>
            <person name="Huntemann M."/>
            <person name="Clum A."/>
            <person name="Foster B."/>
            <person name="Foster B."/>
            <person name="Roux S."/>
            <person name="Palaniappan K."/>
            <person name="Varghese N."/>
            <person name="Mukherjee S."/>
            <person name="Reddy T.B.K."/>
            <person name="Daum C."/>
            <person name="Copeland A."/>
            <person name="Chen I.A."/>
            <person name="Ivanova N.N."/>
            <person name="Kyrpides N.C."/>
            <person name="Shapiro N."/>
            <person name="Eloe-Fadrosh E.A."/>
            <person name="Pietrasiak N."/>
        </authorList>
    </citation>
    <scope>NUCLEOTIDE SEQUENCE</scope>
    <source>
        <strain evidence="14">UHER 2000/2452</strain>
    </source>
</reference>
<evidence type="ECO:0000256" key="5">
    <source>
        <dbReference type="ARBA" id="ARBA00022723"/>
    </source>
</evidence>
<dbReference type="SMART" id="SM00240">
    <property type="entry name" value="FHA"/>
    <property type="match status" value="1"/>
</dbReference>
<comment type="cofactor">
    <cofactor evidence="1">
        <name>FAD</name>
        <dbReference type="ChEBI" id="CHEBI:57692"/>
    </cofactor>
</comment>
<evidence type="ECO:0000256" key="2">
    <source>
        <dbReference type="ARBA" id="ARBA00013903"/>
    </source>
</evidence>
<dbReference type="InterPro" id="IPR008984">
    <property type="entry name" value="SMAD_FHA_dom_sf"/>
</dbReference>